<feature type="transmembrane region" description="Helical" evidence="13">
    <location>
        <begin position="59"/>
        <end position="78"/>
    </location>
</feature>
<dbReference type="InterPro" id="IPR018422">
    <property type="entry name" value="Cation/H_exchanger_CPA1"/>
</dbReference>
<evidence type="ECO:0000313" key="16">
    <source>
        <dbReference type="Proteomes" id="UP000682877"/>
    </source>
</evidence>
<evidence type="ECO:0000256" key="1">
    <source>
        <dbReference type="ARBA" id="ARBA00004141"/>
    </source>
</evidence>
<dbReference type="GO" id="GO:0005886">
    <property type="term" value="C:plasma membrane"/>
    <property type="evidence" value="ECO:0007669"/>
    <property type="project" value="TreeGrafter"/>
</dbReference>
<feature type="transmembrane region" description="Helical" evidence="13">
    <location>
        <begin position="256"/>
        <end position="274"/>
    </location>
</feature>
<keyword evidence="5" id="KW-0630">Potassium</keyword>
<accession>A0A8S1ZLU8</accession>
<keyword evidence="10" id="KW-0739">Sodium transport</keyword>
<evidence type="ECO:0000256" key="9">
    <source>
        <dbReference type="ARBA" id="ARBA00023136"/>
    </source>
</evidence>
<keyword evidence="7" id="KW-0915">Sodium</keyword>
<evidence type="ECO:0000256" key="7">
    <source>
        <dbReference type="ARBA" id="ARBA00023053"/>
    </source>
</evidence>
<evidence type="ECO:0000256" key="2">
    <source>
        <dbReference type="ARBA" id="ARBA00022448"/>
    </source>
</evidence>
<keyword evidence="4 13" id="KW-0812">Transmembrane</keyword>
<protein>
    <recommendedName>
        <fullName evidence="14">Cation/H+ exchanger transmembrane domain-containing protein</fullName>
    </recommendedName>
</protein>
<comment type="catalytic activity">
    <reaction evidence="12">
        <text>K(+)(in) + H(+)(out) = K(+)(out) + H(+)(in)</text>
        <dbReference type="Rhea" id="RHEA:29467"/>
        <dbReference type="ChEBI" id="CHEBI:15378"/>
        <dbReference type="ChEBI" id="CHEBI:29103"/>
    </reaction>
</comment>
<dbReference type="InterPro" id="IPR006153">
    <property type="entry name" value="Cation/H_exchanger_TM"/>
</dbReference>
<evidence type="ECO:0000256" key="11">
    <source>
        <dbReference type="ARBA" id="ARBA00047524"/>
    </source>
</evidence>
<organism evidence="15 16">
    <name type="scientific">Arabidopsis arenosa</name>
    <name type="common">Sand rock-cress</name>
    <name type="synonym">Cardaminopsis arenosa</name>
    <dbReference type="NCBI Taxonomy" id="38785"/>
    <lineage>
        <taxon>Eukaryota</taxon>
        <taxon>Viridiplantae</taxon>
        <taxon>Streptophyta</taxon>
        <taxon>Embryophyta</taxon>
        <taxon>Tracheophyta</taxon>
        <taxon>Spermatophyta</taxon>
        <taxon>Magnoliopsida</taxon>
        <taxon>eudicotyledons</taxon>
        <taxon>Gunneridae</taxon>
        <taxon>Pentapetalae</taxon>
        <taxon>rosids</taxon>
        <taxon>malvids</taxon>
        <taxon>Brassicales</taxon>
        <taxon>Brassicaceae</taxon>
        <taxon>Camelineae</taxon>
        <taxon>Arabidopsis</taxon>
    </lineage>
</organism>
<dbReference type="GO" id="GO:0098719">
    <property type="term" value="P:sodium ion import across plasma membrane"/>
    <property type="evidence" value="ECO:0007669"/>
    <property type="project" value="TreeGrafter"/>
</dbReference>
<keyword evidence="9 13" id="KW-0472">Membrane</keyword>
<feature type="transmembrane region" description="Helical" evidence="13">
    <location>
        <begin position="423"/>
        <end position="449"/>
    </location>
</feature>
<feature type="transmembrane region" description="Helical" evidence="13">
    <location>
        <begin position="34"/>
        <end position="52"/>
    </location>
</feature>
<dbReference type="PANTHER" id="PTHR10110">
    <property type="entry name" value="SODIUM/HYDROGEN EXCHANGER"/>
    <property type="match status" value="1"/>
</dbReference>
<sequence>MTSIIGGTLPYKSPEKAITSSSYSAENDSSPVDAVIFAGTSLVLGTACRHLFNGTRVPYTVVLLVIGIVLGSLEYGTNHNLGKLGHGIRIWNDINPDLLLAVFLPALLFDSSFSMDVHQIKRCMVQMVLLAGPGVLISTFCIGALIKLTFPYNWDWKTSLLLGGLLGATDPVAVVALLKELGASKKMTTLIDGESLMNDGVSVVVFQLFFKMVMGHNSDWGSIIKFLVQNSFGAVGIGLAFGFASVFWLKFIFNDTMVQITVTLSASYFAYYTAQEWAGVSGILTVMILGMFFAAFARTAFKGDSHQSLHHFWEMAAYIANTLVFILSGVIIAEGILSGRAISYKVAFFLTYIGVTRNIHDSSVPIAMPFWLWVGLEGIHHTHVVWIKGCCFTVARSICKTLGHMIQQSSGNSYLSSDTGTRFLFLTGGIVFLTLVVNGSTTQLLLHLLRMDTLTATKKRILEYTKFEMMKTALKAFANLGDDEELGSADWPTVIRHISSLKDLEGRQVNPQNGYEAGSLDPKNIMDIRIRFLNGVQAAYWEMLDDGRITQCTANVLMQSVDEALDLVSTSSLSDWRGLEPHVHFPNYYKFLQSKMIPRKLVTHLIVERLESACCISSAFLCAHRIARQQLHEFLGNSNIASTVINESEGEGEEAKQVLEDVRNSFPQVLSVLKTRQVTHYVLNHLNGYIKNLEKVGLLEGKEVSHLQDVVQADLKKLLRNPPLLKLPNIDDLITSNPLSKDRSSFMSLAIGETDA</sequence>
<dbReference type="GO" id="GO:0051453">
    <property type="term" value="P:regulation of intracellular pH"/>
    <property type="evidence" value="ECO:0007669"/>
    <property type="project" value="TreeGrafter"/>
</dbReference>
<evidence type="ECO:0000256" key="13">
    <source>
        <dbReference type="SAM" id="Phobius"/>
    </source>
</evidence>
<dbReference type="Pfam" id="PF00999">
    <property type="entry name" value="Na_H_Exchanger"/>
    <property type="match status" value="1"/>
</dbReference>
<dbReference type="AlphaFoldDB" id="A0A8S1ZLU8"/>
<dbReference type="PANTHER" id="PTHR10110:SF165">
    <property type="entry name" value="SODIUM_HYDROGEN EXCHANGER 8"/>
    <property type="match status" value="1"/>
</dbReference>
<evidence type="ECO:0000256" key="5">
    <source>
        <dbReference type="ARBA" id="ARBA00022958"/>
    </source>
</evidence>
<proteinExistence type="predicted"/>
<dbReference type="GO" id="GO:0009941">
    <property type="term" value="C:chloroplast envelope"/>
    <property type="evidence" value="ECO:0007669"/>
    <property type="project" value="TreeGrafter"/>
</dbReference>
<dbReference type="GO" id="GO:0015386">
    <property type="term" value="F:potassium:proton antiporter activity"/>
    <property type="evidence" value="ECO:0007669"/>
    <property type="project" value="TreeGrafter"/>
</dbReference>
<name>A0A8S1ZLU8_ARAAE</name>
<evidence type="ECO:0000259" key="14">
    <source>
        <dbReference type="Pfam" id="PF00999"/>
    </source>
</evidence>
<dbReference type="Gene3D" id="6.10.140.1330">
    <property type="match status" value="1"/>
</dbReference>
<feature type="domain" description="Cation/H+ exchanger transmembrane" evidence="14">
    <location>
        <begin position="42"/>
        <end position="446"/>
    </location>
</feature>
<evidence type="ECO:0000256" key="12">
    <source>
        <dbReference type="ARBA" id="ARBA00047912"/>
    </source>
</evidence>
<comment type="catalytic activity">
    <reaction evidence="11">
        <text>Na(+)(in) + H(+)(out) = Na(+)(out) + H(+)(in)</text>
        <dbReference type="Rhea" id="RHEA:29419"/>
        <dbReference type="ChEBI" id="CHEBI:15378"/>
        <dbReference type="ChEBI" id="CHEBI:29101"/>
    </reaction>
</comment>
<keyword evidence="16" id="KW-1185">Reference proteome</keyword>
<evidence type="ECO:0000313" key="15">
    <source>
        <dbReference type="EMBL" id="CAE5957493.1"/>
    </source>
</evidence>
<feature type="transmembrane region" description="Helical" evidence="13">
    <location>
        <begin position="230"/>
        <end position="249"/>
    </location>
</feature>
<dbReference type="EMBL" id="LR999451">
    <property type="protein sequence ID" value="CAE5957493.1"/>
    <property type="molecule type" value="Genomic_DNA"/>
</dbReference>
<feature type="transmembrane region" description="Helical" evidence="13">
    <location>
        <begin position="280"/>
        <end position="300"/>
    </location>
</feature>
<evidence type="ECO:0000256" key="8">
    <source>
        <dbReference type="ARBA" id="ARBA00023065"/>
    </source>
</evidence>
<dbReference type="Proteomes" id="UP000682877">
    <property type="component" value="Chromosome 1"/>
</dbReference>
<evidence type="ECO:0000256" key="6">
    <source>
        <dbReference type="ARBA" id="ARBA00022989"/>
    </source>
</evidence>
<feature type="transmembrane region" description="Helical" evidence="13">
    <location>
        <begin position="312"/>
        <end position="333"/>
    </location>
</feature>
<keyword evidence="2" id="KW-0813">Transport</keyword>
<dbReference type="GO" id="GO:0015385">
    <property type="term" value="F:sodium:proton antiporter activity"/>
    <property type="evidence" value="ECO:0007669"/>
    <property type="project" value="InterPro"/>
</dbReference>
<evidence type="ECO:0000256" key="4">
    <source>
        <dbReference type="ARBA" id="ARBA00022692"/>
    </source>
</evidence>
<keyword evidence="8" id="KW-0406">Ion transport</keyword>
<keyword evidence="6 13" id="KW-1133">Transmembrane helix</keyword>
<feature type="transmembrane region" description="Helical" evidence="13">
    <location>
        <begin position="98"/>
        <end position="115"/>
    </location>
</feature>
<comment type="subcellular location">
    <subcellularLocation>
        <location evidence="1">Membrane</location>
        <topology evidence="1">Multi-pass membrane protein</topology>
    </subcellularLocation>
</comment>
<keyword evidence="3" id="KW-0633">Potassium transport</keyword>
<feature type="transmembrane region" description="Helical" evidence="13">
    <location>
        <begin position="127"/>
        <end position="146"/>
    </location>
</feature>
<reference evidence="15" key="1">
    <citation type="submission" date="2021-01" db="EMBL/GenBank/DDBJ databases">
        <authorList>
            <person name="Bezrukov I."/>
        </authorList>
    </citation>
    <scope>NUCLEOTIDE SEQUENCE</scope>
</reference>
<feature type="transmembrane region" description="Helical" evidence="13">
    <location>
        <begin position="158"/>
        <end position="178"/>
    </location>
</feature>
<gene>
    <name evidence="15" type="ORF">AARE701A_LOCUS1197</name>
</gene>
<evidence type="ECO:0000256" key="3">
    <source>
        <dbReference type="ARBA" id="ARBA00022538"/>
    </source>
</evidence>
<evidence type="ECO:0000256" key="10">
    <source>
        <dbReference type="ARBA" id="ARBA00023201"/>
    </source>
</evidence>